<keyword evidence="2" id="KW-0677">Repeat</keyword>
<evidence type="ECO:0000256" key="3">
    <source>
        <dbReference type="ARBA" id="ARBA00023157"/>
    </source>
</evidence>
<keyword evidence="3 4" id="KW-1015">Disulfide bond</keyword>
<keyword evidence="6" id="KW-1185">Reference proteome</keyword>
<evidence type="ECO:0000256" key="2">
    <source>
        <dbReference type="ARBA" id="ARBA00022737"/>
    </source>
</evidence>
<evidence type="ECO:0000313" key="6">
    <source>
        <dbReference type="Proteomes" id="UP000694865"/>
    </source>
</evidence>
<feature type="disulfide bond" evidence="4">
    <location>
        <begin position="430"/>
        <end position="439"/>
    </location>
</feature>
<organism evidence="6 7">
    <name type="scientific">Saccoglossus kowalevskii</name>
    <name type="common">Acorn worm</name>
    <dbReference type="NCBI Taxonomy" id="10224"/>
    <lineage>
        <taxon>Eukaryota</taxon>
        <taxon>Metazoa</taxon>
        <taxon>Hemichordata</taxon>
        <taxon>Enteropneusta</taxon>
        <taxon>Harrimaniidae</taxon>
        <taxon>Saccoglossus</taxon>
    </lineage>
</organism>
<dbReference type="GeneID" id="102803218"/>
<proteinExistence type="predicted"/>
<keyword evidence="1 4" id="KW-0245">EGF-like domain</keyword>
<dbReference type="Gene3D" id="2.10.25.10">
    <property type="entry name" value="Laminin"/>
    <property type="match status" value="3"/>
</dbReference>
<dbReference type="InterPro" id="IPR000742">
    <property type="entry name" value="EGF"/>
</dbReference>
<dbReference type="PROSITE" id="PS01186">
    <property type="entry name" value="EGF_2"/>
    <property type="match status" value="2"/>
</dbReference>
<feature type="domain" description="EGF-like" evidence="5">
    <location>
        <begin position="403"/>
        <end position="440"/>
    </location>
</feature>
<dbReference type="RefSeq" id="XP_006824775.1">
    <property type="nucleotide sequence ID" value="XM_006824712.1"/>
</dbReference>
<dbReference type="Pfam" id="PF07974">
    <property type="entry name" value="EGF_2"/>
    <property type="match status" value="1"/>
</dbReference>
<comment type="caution">
    <text evidence="4">Lacks conserved residue(s) required for the propagation of feature annotation.</text>
</comment>
<gene>
    <name evidence="7" type="primary">LOC102803218</name>
</gene>
<name>A0ABM0MXN4_SACKO</name>
<evidence type="ECO:0000256" key="1">
    <source>
        <dbReference type="ARBA" id="ARBA00022536"/>
    </source>
</evidence>
<dbReference type="SMART" id="SM00181">
    <property type="entry name" value="EGF"/>
    <property type="match status" value="9"/>
</dbReference>
<protein>
    <submittedName>
        <fullName evidence="7">Tenascin-X-like</fullName>
    </submittedName>
</protein>
<dbReference type="InterPro" id="IPR051216">
    <property type="entry name" value="Teneurin"/>
</dbReference>
<dbReference type="PROSITE" id="PS50026">
    <property type="entry name" value="EGF_3"/>
    <property type="match status" value="1"/>
</dbReference>
<dbReference type="Proteomes" id="UP000694865">
    <property type="component" value="Unplaced"/>
</dbReference>
<accession>A0ABM0MXN4</accession>
<evidence type="ECO:0000313" key="7">
    <source>
        <dbReference type="RefSeq" id="XP_006824775.1"/>
    </source>
</evidence>
<dbReference type="PANTHER" id="PTHR11219:SF69">
    <property type="entry name" value="TENEURIN-A"/>
    <property type="match status" value="1"/>
</dbReference>
<evidence type="ECO:0000256" key="4">
    <source>
        <dbReference type="PROSITE-ProRule" id="PRU00076"/>
    </source>
</evidence>
<dbReference type="Pfam" id="PF23106">
    <property type="entry name" value="EGF_Teneurin"/>
    <property type="match status" value="1"/>
</dbReference>
<dbReference type="PROSITE" id="PS00022">
    <property type="entry name" value="EGF_1"/>
    <property type="match status" value="3"/>
</dbReference>
<dbReference type="PANTHER" id="PTHR11219">
    <property type="entry name" value="TENEURIN AND N-ACETYLGLUCOSAMINE-1-PHOSPHODIESTER ALPHA-N-ACETYLGLUCOSAMINIDASE"/>
    <property type="match status" value="1"/>
</dbReference>
<reference evidence="7" key="1">
    <citation type="submission" date="2025-08" db="UniProtKB">
        <authorList>
            <consortium name="RefSeq"/>
        </authorList>
    </citation>
    <scope>IDENTIFICATION</scope>
    <source>
        <tissue evidence="7">Testes</tissue>
    </source>
</reference>
<dbReference type="InterPro" id="IPR013111">
    <property type="entry name" value="EGF_extracell"/>
</dbReference>
<evidence type="ECO:0000259" key="5">
    <source>
        <dbReference type="PROSITE" id="PS50026"/>
    </source>
</evidence>
<sequence>MGDGCELPCKFGIPERSDNGNWFCHCNEPCYNGLGCDLLCSNQTTALCINDTCDCGFEGGRGEFCEVGGCPGEQGLDCTGHGECNLATGICFCDSGWVGLGCEIPDCPGTPDCNERGVCDPSDPTYCRNCTDGWMGAACEIPCVYGIQDPMDSGNCSCEPCYHGVSCDMMCASVGNCTDDGYCVCPFEGGRGTFCDEPGCPGYGEDCTGHGTCILGQCLCNEGWVGIGCEEPDCPGDPDCNNRGICYTSTAIPECQDCIEGWMGPACEIQCGPEHGQQDPPNSGTCKCKNDCWHGISCHDFCSSRGECVNGTCDCAHEAGLNAGWWGMYCHQCICNTGWVGSGCHIPDCPGEPDCNARGTCDRSYDPPTCTNCDDGWIGAACELPCVNGTAQPDFTCSCHPCYGDAGFNQECNNHDSCIYNNNSNQTCDCNVAWWGDTCTVRGCPGVGESCSKHGFCNFNDQECFCYSGWKGNDCNTPDCPGTPDCSDSSNI</sequence>